<keyword evidence="5" id="KW-1185">Reference proteome</keyword>
<dbReference type="InterPro" id="IPR036291">
    <property type="entry name" value="NAD(P)-bd_dom_sf"/>
</dbReference>
<proteinExistence type="predicted"/>
<dbReference type="PANTHER" id="PTHR43401">
    <property type="entry name" value="L-THREONINE 3-DEHYDROGENASE"/>
    <property type="match status" value="1"/>
</dbReference>
<dbReference type="SMART" id="SM00829">
    <property type="entry name" value="PKS_ER"/>
    <property type="match status" value="1"/>
</dbReference>
<dbReference type="InterPro" id="IPR011032">
    <property type="entry name" value="GroES-like_sf"/>
</dbReference>
<dbReference type="InterPro" id="IPR013154">
    <property type="entry name" value="ADH-like_N"/>
</dbReference>
<dbReference type="Pfam" id="PF08240">
    <property type="entry name" value="ADH_N"/>
    <property type="match status" value="1"/>
</dbReference>
<keyword evidence="2" id="KW-0472">Membrane</keyword>
<feature type="transmembrane region" description="Helical" evidence="2">
    <location>
        <begin position="197"/>
        <end position="215"/>
    </location>
</feature>
<dbReference type="GO" id="GO:0016491">
    <property type="term" value="F:oxidoreductase activity"/>
    <property type="evidence" value="ECO:0007669"/>
    <property type="project" value="UniProtKB-KW"/>
</dbReference>
<dbReference type="Gene3D" id="3.40.50.720">
    <property type="entry name" value="NAD(P)-binding Rossmann-like Domain"/>
    <property type="match status" value="1"/>
</dbReference>
<name>A0A2P9AE13_9HYPH</name>
<gene>
    <name evidence="4" type="ORF">BQ8482_111285</name>
</gene>
<evidence type="ECO:0000259" key="3">
    <source>
        <dbReference type="SMART" id="SM00829"/>
    </source>
</evidence>
<dbReference type="Pfam" id="PF00107">
    <property type="entry name" value="ADH_zinc_N"/>
    <property type="match status" value="1"/>
</dbReference>
<evidence type="ECO:0000256" key="2">
    <source>
        <dbReference type="SAM" id="Phobius"/>
    </source>
</evidence>
<keyword evidence="2" id="KW-1133">Transmembrane helix</keyword>
<reference evidence="5" key="1">
    <citation type="submission" date="2016-12" db="EMBL/GenBank/DDBJ databases">
        <authorList>
            <person name="Brunel B."/>
        </authorList>
    </citation>
    <scope>NUCLEOTIDE SEQUENCE [LARGE SCALE GENOMIC DNA]</scope>
</reference>
<feature type="domain" description="Enoyl reductase (ER)" evidence="3">
    <location>
        <begin position="14"/>
        <end position="360"/>
    </location>
</feature>
<dbReference type="InterPro" id="IPR050129">
    <property type="entry name" value="Zn_alcohol_dh"/>
</dbReference>
<dbReference type="RefSeq" id="WP_123146868.1">
    <property type="nucleotide sequence ID" value="NZ_FUIG01000013.1"/>
</dbReference>
<dbReference type="SUPFAM" id="SSF50129">
    <property type="entry name" value="GroES-like"/>
    <property type="match status" value="1"/>
</dbReference>
<organism evidence="4 5">
    <name type="scientific">Mesorhizobium delmotii</name>
    <dbReference type="NCBI Taxonomy" id="1631247"/>
    <lineage>
        <taxon>Bacteria</taxon>
        <taxon>Pseudomonadati</taxon>
        <taxon>Pseudomonadota</taxon>
        <taxon>Alphaproteobacteria</taxon>
        <taxon>Hyphomicrobiales</taxon>
        <taxon>Phyllobacteriaceae</taxon>
        <taxon>Mesorhizobium</taxon>
    </lineage>
</organism>
<evidence type="ECO:0000313" key="4">
    <source>
        <dbReference type="EMBL" id="SJM29355.1"/>
    </source>
</evidence>
<keyword evidence="1" id="KW-0560">Oxidoreductase</keyword>
<keyword evidence="2" id="KW-0812">Transmembrane</keyword>
<protein>
    <submittedName>
        <fullName evidence="4">Alcohol dehydrogenase</fullName>
    </submittedName>
</protein>
<dbReference type="EMBL" id="FUIG01000013">
    <property type="protein sequence ID" value="SJM29355.1"/>
    <property type="molecule type" value="Genomic_DNA"/>
</dbReference>
<dbReference type="Gene3D" id="3.90.180.10">
    <property type="entry name" value="Medium-chain alcohol dehydrogenases, catalytic domain"/>
    <property type="match status" value="1"/>
</dbReference>
<accession>A0A2P9AE13</accession>
<sequence length="369" mass="39953">MTEWMRAARMHAVGQPMTIDRVELPTARGTDVVVEIKACGMVPNLGNVLANWPSWCPHLPLPQLPAIFGLDPAGVISEVGDQVIGLSPGDRVYVSPVRSCGACPACHSGQRTKCGHFTFNGYFGFQENSQTLYDMYPHGGFCEYMRAPQYAIVKIPDNMTFHQATRLGYMGTAYSALKKCGVVSGKSMLINGCSGTLGLGALLFALAMGVTRIFGIGRNMALLERVKALAPHRIEVFSTDNGSISEWVRSRTNGEGCNLMLDTLGAVASLEVLDDAMHAVKRGGRIVNIGGTVGKLPIDVKWLMDEQMEFIGSVWFTTAEGYEIAEMVRSGTIDLSILEYEVSPLERINEAISGISSGRGGFTSYLIEP</sequence>
<dbReference type="AlphaFoldDB" id="A0A2P9AE13"/>
<dbReference type="SUPFAM" id="SSF51735">
    <property type="entry name" value="NAD(P)-binding Rossmann-fold domains"/>
    <property type="match status" value="1"/>
</dbReference>
<dbReference type="PANTHER" id="PTHR43401:SF5">
    <property type="entry name" value="ALCOHOL DEHYDROGENASE-RELATED"/>
    <property type="match status" value="1"/>
</dbReference>
<dbReference type="InterPro" id="IPR013149">
    <property type="entry name" value="ADH-like_C"/>
</dbReference>
<dbReference type="InterPro" id="IPR020843">
    <property type="entry name" value="ER"/>
</dbReference>
<dbReference type="Proteomes" id="UP000245698">
    <property type="component" value="Unassembled WGS sequence"/>
</dbReference>
<evidence type="ECO:0000256" key="1">
    <source>
        <dbReference type="ARBA" id="ARBA00023002"/>
    </source>
</evidence>
<evidence type="ECO:0000313" key="5">
    <source>
        <dbReference type="Proteomes" id="UP000245698"/>
    </source>
</evidence>